<accession>A0A0D6ERS9</accession>
<sequence>MSFRSPVASLASSLARLTLRSRPTPAAPLLRLPSSIPSPSSSLLLRHAFSTSRPAHATLNQVTRGARKPIRRQPKTPALGGCYQKKGVCSKVYTTKPKKPNSAVRKVAKVKLSTGRAIIAYIPGEGHNLQEHSVVLVRGGRTQDLPGAKYAPALSPKRQEAEEVEHRNPYPASPPACTPESPASEHLSARSDSQHPAQFIHELRHALLTTGFLYLTEVEQVLPGWNAAWDAAFRASEEFFQRPMQEKMEIAMLKSRHFRGYSAVGAEVTAGKVDQREQIDLAPDTPPAIPHPRPSSAEERSIFLSLYGPNQYPSASVPSFESTIKTYRALCSTIARSLVSLLAQSLSPEPRLITSLFESDDPLTPDYSRMKVVRYPPVAPGTEGLGVGAHKDGGGITLLAQDQTGGLQVQRWDGEWIDVEPRAHDLVINVGQVIERLSSGLYPATTHRVLPTRSRAARLSIPFFFSPVLTSPLAPLRPSQLHSSLVGAVDGRSAEVVTEVKKGDLHEEVFGRAAWRGITRSHVDVWERWYGRDVDALGGPERVK</sequence>
<dbReference type="InterPro" id="IPR044861">
    <property type="entry name" value="IPNS-like_FE2OG_OXY"/>
</dbReference>
<dbReference type="InterPro" id="IPR005679">
    <property type="entry name" value="Ribosomal_uS12_bac"/>
</dbReference>
<dbReference type="InterPro" id="IPR005123">
    <property type="entry name" value="Oxoglu/Fe-dep_dioxygenase_dom"/>
</dbReference>
<dbReference type="FunFam" id="2.40.50.140:FF:000099">
    <property type="entry name" value="Ribosomal protein S12, mitochondrial"/>
    <property type="match status" value="1"/>
</dbReference>
<feature type="domain" description="Fe2OG dioxygenase" evidence="5">
    <location>
        <begin position="366"/>
        <end position="467"/>
    </location>
</feature>
<dbReference type="PROSITE" id="PS51471">
    <property type="entry name" value="FE2OG_OXY"/>
    <property type="match status" value="1"/>
</dbReference>
<dbReference type="Gene3D" id="2.60.120.330">
    <property type="entry name" value="B-lactam Antibiotic, Isopenicillin N Synthase, Chain"/>
    <property type="match status" value="1"/>
</dbReference>
<dbReference type="Proteomes" id="UP000243876">
    <property type="component" value="Unassembled WGS sequence"/>
</dbReference>
<dbReference type="GO" id="GO:0003735">
    <property type="term" value="F:structural constituent of ribosome"/>
    <property type="evidence" value="ECO:0007669"/>
    <property type="project" value="InterPro"/>
</dbReference>
<dbReference type="InterPro" id="IPR026992">
    <property type="entry name" value="DIOX_N"/>
</dbReference>
<dbReference type="EMBL" id="CENE01000031">
    <property type="protein sequence ID" value="CEQ42639.1"/>
    <property type="molecule type" value="Genomic_DNA"/>
</dbReference>
<dbReference type="PROSITE" id="PS00055">
    <property type="entry name" value="RIBOSOMAL_S12"/>
    <property type="match status" value="1"/>
</dbReference>
<dbReference type="Pfam" id="PF00164">
    <property type="entry name" value="Ribosom_S12_S23"/>
    <property type="match status" value="1"/>
</dbReference>
<organism evidence="6 7">
    <name type="scientific">Sporidiobolus salmonicolor</name>
    <name type="common">Yeast-like fungus</name>
    <name type="synonym">Sporobolomyces salmonicolor</name>
    <dbReference type="NCBI Taxonomy" id="5005"/>
    <lineage>
        <taxon>Eukaryota</taxon>
        <taxon>Fungi</taxon>
        <taxon>Dikarya</taxon>
        <taxon>Basidiomycota</taxon>
        <taxon>Pucciniomycotina</taxon>
        <taxon>Microbotryomycetes</taxon>
        <taxon>Sporidiobolales</taxon>
        <taxon>Sporidiobolaceae</taxon>
        <taxon>Sporobolomyces</taxon>
    </lineage>
</organism>
<dbReference type="GO" id="GO:0015935">
    <property type="term" value="C:small ribosomal subunit"/>
    <property type="evidence" value="ECO:0007669"/>
    <property type="project" value="InterPro"/>
</dbReference>
<comment type="similarity">
    <text evidence="1">Belongs to the universal ribosomal protein uS12 family.</text>
</comment>
<dbReference type="PANTHER" id="PTHR11652">
    <property type="entry name" value="30S RIBOSOMAL PROTEIN S12 FAMILY MEMBER"/>
    <property type="match status" value="1"/>
</dbReference>
<evidence type="ECO:0000256" key="2">
    <source>
        <dbReference type="ARBA" id="ARBA00022980"/>
    </source>
</evidence>
<dbReference type="InterPro" id="IPR027443">
    <property type="entry name" value="IPNS-like_sf"/>
</dbReference>
<dbReference type="Gene3D" id="2.40.50.140">
    <property type="entry name" value="Nucleic acid-binding proteins"/>
    <property type="match status" value="1"/>
</dbReference>
<evidence type="ECO:0000313" key="7">
    <source>
        <dbReference type="Proteomes" id="UP000243876"/>
    </source>
</evidence>
<dbReference type="SUPFAM" id="SSF50249">
    <property type="entry name" value="Nucleic acid-binding proteins"/>
    <property type="match status" value="1"/>
</dbReference>
<dbReference type="CDD" id="cd03368">
    <property type="entry name" value="Ribosomal_S12"/>
    <property type="match status" value="1"/>
</dbReference>
<protein>
    <submittedName>
        <fullName evidence="6">SPOSA6832_04466-mRNA-1:cds</fullName>
    </submittedName>
</protein>
<dbReference type="PRINTS" id="PR01034">
    <property type="entry name" value="RIBOSOMALS12"/>
</dbReference>
<name>A0A0D6ERS9_SPOSA</name>
<dbReference type="SUPFAM" id="SSF51197">
    <property type="entry name" value="Clavaminate synthase-like"/>
    <property type="match status" value="1"/>
</dbReference>
<keyword evidence="7" id="KW-1185">Reference proteome</keyword>
<reference evidence="7" key="1">
    <citation type="submission" date="2015-02" db="EMBL/GenBank/DDBJ databases">
        <authorList>
            <person name="Gon?alves P."/>
        </authorList>
    </citation>
    <scope>NUCLEOTIDE SEQUENCE [LARGE SCALE GENOMIC DNA]</scope>
</reference>
<proteinExistence type="inferred from homology"/>
<dbReference type="Pfam" id="PF14226">
    <property type="entry name" value="DIOX_N"/>
    <property type="match status" value="1"/>
</dbReference>
<dbReference type="NCBIfam" id="TIGR00981">
    <property type="entry name" value="rpsL_bact"/>
    <property type="match status" value="1"/>
</dbReference>
<dbReference type="GO" id="GO:0006412">
    <property type="term" value="P:translation"/>
    <property type="evidence" value="ECO:0007669"/>
    <property type="project" value="InterPro"/>
</dbReference>
<evidence type="ECO:0000256" key="3">
    <source>
        <dbReference type="ARBA" id="ARBA00023274"/>
    </source>
</evidence>
<keyword evidence="2" id="KW-0689">Ribosomal protein</keyword>
<evidence type="ECO:0000256" key="4">
    <source>
        <dbReference type="SAM" id="MobiDB-lite"/>
    </source>
</evidence>
<dbReference type="Pfam" id="PF03171">
    <property type="entry name" value="2OG-FeII_Oxy"/>
    <property type="match status" value="1"/>
</dbReference>
<keyword evidence="3" id="KW-0687">Ribonucleoprotein</keyword>
<gene>
    <name evidence="6" type="primary">SPOSA6832_04466</name>
</gene>
<evidence type="ECO:0000313" key="6">
    <source>
        <dbReference type="EMBL" id="CEQ42639.1"/>
    </source>
</evidence>
<dbReference type="InterPro" id="IPR012340">
    <property type="entry name" value="NA-bd_OB-fold"/>
</dbReference>
<dbReference type="InterPro" id="IPR006032">
    <property type="entry name" value="Ribosomal_uS12"/>
</dbReference>
<dbReference type="AlphaFoldDB" id="A0A0D6ERS9"/>
<dbReference type="OrthoDB" id="288590at2759"/>
<evidence type="ECO:0000256" key="1">
    <source>
        <dbReference type="ARBA" id="ARBA00005657"/>
    </source>
</evidence>
<feature type="compositionally biased region" description="Basic and acidic residues" evidence="4">
    <location>
        <begin position="157"/>
        <end position="168"/>
    </location>
</feature>
<feature type="region of interest" description="Disordered" evidence="4">
    <location>
        <begin position="146"/>
        <end position="195"/>
    </location>
</feature>
<evidence type="ECO:0000259" key="5">
    <source>
        <dbReference type="PROSITE" id="PS51471"/>
    </source>
</evidence>